<gene>
    <name evidence="2" type="ORF">RND71_022547</name>
</gene>
<organism evidence="2 3">
    <name type="scientific">Anisodus tanguticus</name>
    <dbReference type="NCBI Taxonomy" id="243964"/>
    <lineage>
        <taxon>Eukaryota</taxon>
        <taxon>Viridiplantae</taxon>
        <taxon>Streptophyta</taxon>
        <taxon>Embryophyta</taxon>
        <taxon>Tracheophyta</taxon>
        <taxon>Spermatophyta</taxon>
        <taxon>Magnoliopsida</taxon>
        <taxon>eudicotyledons</taxon>
        <taxon>Gunneridae</taxon>
        <taxon>Pentapetalae</taxon>
        <taxon>asterids</taxon>
        <taxon>lamiids</taxon>
        <taxon>Solanales</taxon>
        <taxon>Solanaceae</taxon>
        <taxon>Solanoideae</taxon>
        <taxon>Hyoscyameae</taxon>
        <taxon>Anisodus</taxon>
    </lineage>
</organism>
<evidence type="ECO:0000313" key="3">
    <source>
        <dbReference type="Proteomes" id="UP001291623"/>
    </source>
</evidence>
<proteinExistence type="predicted"/>
<comment type="caution">
    <text evidence="2">The sequence shown here is derived from an EMBL/GenBank/DDBJ whole genome shotgun (WGS) entry which is preliminary data.</text>
</comment>
<feature type="compositionally biased region" description="Acidic residues" evidence="1">
    <location>
        <begin position="219"/>
        <end position="231"/>
    </location>
</feature>
<dbReference type="Proteomes" id="UP001291623">
    <property type="component" value="Unassembled WGS sequence"/>
</dbReference>
<sequence>MLFLKGRKNSLIVSRAAKRNYTFGIQNLNERRLVQYLKIIREDLGSPREIIHHLLNTNPALVPTHVLQSPPSKQKMAEDVELKPLSPLNNYQRKGKERSSSEASPVSEGDNDIVVLSDDDGMQEGPSTLSPHLNLMEREYVFNNENYGYNEECNAFNEGCKYDYGHYNDEHEAKSTHGSYVEANDSEDPYDDHHDLEGTSTYNSYSSCDERSDKGIGLEYDDSEMSIAYDE</sequence>
<dbReference type="AlphaFoldDB" id="A0AAE1RT59"/>
<keyword evidence="3" id="KW-1185">Reference proteome</keyword>
<evidence type="ECO:0000313" key="2">
    <source>
        <dbReference type="EMBL" id="KAK4356937.1"/>
    </source>
</evidence>
<evidence type="ECO:0000256" key="1">
    <source>
        <dbReference type="SAM" id="MobiDB-lite"/>
    </source>
</evidence>
<feature type="compositionally biased region" description="Polar residues" evidence="1">
    <location>
        <begin position="198"/>
        <end position="207"/>
    </location>
</feature>
<feature type="region of interest" description="Disordered" evidence="1">
    <location>
        <begin position="64"/>
        <end position="130"/>
    </location>
</feature>
<feature type="region of interest" description="Disordered" evidence="1">
    <location>
        <begin position="173"/>
        <end position="231"/>
    </location>
</feature>
<protein>
    <submittedName>
        <fullName evidence="2">Uncharacterized protein</fullName>
    </submittedName>
</protein>
<name>A0AAE1RT59_9SOLA</name>
<dbReference type="EMBL" id="JAVYJV010000012">
    <property type="protein sequence ID" value="KAK4356937.1"/>
    <property type="molecule type" value="Genomic_DNA"/>
</dbReference>
<accession>A0AAE1RT59</accession>
<reference evidence="2" key="1">
    <citation type="submission" date="2023-12" db="EMBL/GenBank/DDBJ databases">
        <title>Genome assembly of Anisodus tanguticus.</title>
        <authorList>
            <person name="Wang Y.-J."/>
        </authorList>
    </citation>
    <scope>NUCLEOTIDE SEQUENCE</scope>
    <source>
        <strain evidence="2">KB-2021</strain>
        <tissue evidence="2">Leaf</tissue>
    </source>
</reference>